<name>A0AB73TYH8_MYCCH</name>
<evidence type="ECO:0000313" key="2">
    <source>
        <dbReference type="Proteomes" id="UP000317728"/>
    </source>
</evidence>
<dbReference type="Proteomes" id="UP000317728">
    <property type="component" value="Chromosome"/>
</dbReference>
<protein>
    <submittedName>
        <fullName evidence="1">Uncharacterized protein</fullName>
    </submittedName>
</protein>
<sequence>MTLHSCTPEPAESDDKGRATPTQALIGILEGAAAIIGARCNDLNAAELRHCRYRSHQAFSGRPGLPSYRLERQFR</sequence>
<reference evidence="1 2" key="1">
    <citation type="submission" date="2019-06" db="EMBL/GenBank/DDBJ databases">
        <title>Whole geneome sequnce of Mycobacteroides chelonae M77 isolated from bovine milk from Meghalaya, India.</title>
        <authorList>
            <person name="Vise E."/>
            <person name="Das S."/>
            <person name="Garg A."/>
            <person name="Ghatak S."/>
            <person name="Shakuntala I."/>
            <person name="Milton A.A.P."/>
            <person name="Karam A."/>
            <person name="Sanjukta R."/>
            <person name="Puro K."/>
            <person name="Sen A."/>
        </authorList>
    </citation>
    <scope>NUCLEOTIDE SEQUENCE [LARGE SCALE GENOMIC DNA]</scope>
    <source>
        <strain evidence="1 2">M77</strain>
    </source>
</reference>
<proteinExistence type="predicted"/>
<gene>
    <name evidence="1" type="ORF">FJK96_05365</name>
</gene>
<evidence type="ECO:0000313" key="1">
    <source>
        <dbReference type="EMBL" id="QDF69631.1"/>
    </source>
</evidence>
<dbReference type="EMBL" id="CP041150">
    <property type="protein sequence ID" value="QDF69631.1"/>
    <property type="molecule type" value="Genomic_DNA"/>
</dbReference>
<dbReference type="RefSeq" id="WP_125911100.1">
    <property type="nucleotide sequence ID" value="NZ_CP041150.1"/>
</dbReference>
<accession>A0AB73TYH8</accession>
<organism evidence="1 2">
    <name type="scientific">Mycobacteroides chelonae</name>
    <name type="common">Mycobacterium chelonae</name>
    <dbReference type="NCBI Taxonomy" id="1774"/>
    <lineage>
        <taxon>Bacteria</taxon>
        <taxon>Bacillati</taxon>
        <taxon>Actinomycetota</taxon>
        <taxon>Actinomycetes</taxon>
        <taxon>Mycobacteriales</taxon>
        <taxon>Mycobacteriaceae</taxon>
        <taxon>Mycobacteroides</taxon>
    </lineage>
</organism>
<dbReference type="AlphaFoldDB" id="A0AB73TYH8"/>